<dbReference type="InterPro" id="IPR037739">
    <property type="entry name" value="C6orf141"/>
</dbReference>
<feature type="region of interest" description="Disordered" evidence="1">
    <location>
        <begin position="1"/>
        <end position="27"/>
    </location>
</feature>
<dbReference type="PANTHER" id="PTHR36880">
    <property type="entry name" value="9130008F23RIK PROTEIN"/>
    <property type="match status" value="1"/>
</dbReference>
<dbReference type="OrthoDB" id="9447330at2759"/>
<evidence type="ECO:0000313" key="3">
    <source>
        <dbReference type="RefSeq" id="XP_044927154.1"/>
    </source>
</evidence>
<dbReference type="PANTHER" id="PTHR36880:SF1">
    <property type="entry name" value="9130008F23RIK PROTEIN"/>
    <property type="match status" value="1"/>
</dbReference>
<feature type="compositionally biased region" description="Polar residues" evidence="1">
    <location>
        <begin position="1"/>
        <end position="10"/>
    </location>
</feature>
<sequence>MSHIPQQQSCGLGWEGKGGATEGRSGSFVFKRRARPGRTVLGGAGGGVCTARAGRALKKKEKKKVLPVPGVRRSGGVCCVTRLKDLRMNEPPVPLGTSRPRGAANFADAPDTLERAGSSSRKLGRGAALAPGGRNPAVSGAAAAARASGSPGGALENRPAAENLDCEPWVREKVLFLLHPERWLGTQRDPAREEVAGGDDLFPAAGDDWEADGPSLFPREKRVLGSRVDAPFRVRPRDPAAPPRSVLVRIVDYQATEEVLWTAWRKGQMTARTEEHSMSAITFRTNRE</sequence>
<reference evidence="3 4" key="1">
    <citation type="submission" date="2025-04" db="UniProtKB">
        <authorList>
            <consortium name="RefSeq"/>
        </authorList>
    </citation>
    <scope>IDENTIFICATION</scope>
    <source>
        <tissue evidence="3 4">Brain</tissue>
    </source>
</reference>
<feature type="region of interest" description="Disordered" evidence="1">
    <location>
        <begin position="112"/>
        <end position="159"/>
    </location>
</feature>
<dbReference type="RefSeq" id="XP_044927155.1">
    <property type="nucleotide sequence ID" value="XM_045071220.1"/>
</dbReference>
<dbReference type="AlphaFoldDB" id="A0A8U0USM6"/>
<evidence type="ECO:0000313" key="4">
    <source>
        <dbReference type="RefSeq" id="XP_044927155.1"/>
    </source>
</evidence>
<dbReference type="RefSeq" id="XP_044927154.1">
    <property type="nucleotide sequence ID" value="XM_045071219.1"/>
</dbReference>
<dbReference type="GeneID" id="123389523"/>
<protein>
    <submittedName>
        <fullName evidence="3 4">Uncharacterized protein C6orf141-like</fullName>
    </submittedName>
</protein>
<organism evidence="2 3">
    <name type="scientific">Mustela putorius furo</name>
    <name type="common">European domestic ferret</name>
    <name type="synonym">Mustela furo</name>
    <dbReference type="NCBI Taxonomy" id="9669"/>
    <lineage>
        <taxon>Eukaryota</taxon>
        <taxon>Metazoa</taxon>
        <taxon>Chordata</taxon>
        <taxon>Craniata</taxon>
        <taxon>Vertebrata</taxon>
        <taxon>Euteleostomi</taxon>
        <taxon>Mammalia</taxon>
        <taxon>Eutheria</taxon>
        <taxon>Laurasiatheria</taxon>
        <taxon>Carnivora</taxon>
        <taxon>Caniformia</taxon>
        <taxon>Musteloidea</taxon>
        <taxon>Mustelidae</taxon>
        <taxon>Mustelinae</taxon>
        <taxon>Mustela</taxon>
    </lineage>
</organism>
<accession>A0A8U0USM6</accession>
<gene>
    <name evidence="3 4" type="primary">LOC123389523</name>
</gene>
<proteinExistence type="predicted"/>
<keyword evidence="2" id="KW-1185">Reference proteome</keyword>
<evidence type="ECO:0000256" key="1">
    <source>
        <dbReference type="SAM" id="MobiDB-lite"/>
    </source>
</evidence>
<name>A0A8U0USM6_MUSPF</name>
<dbReference type="Proteomes" id="UP000000715">
    <property type="component" value="Unplaced"/>
</dbReference>
<feature type="compositionally biased region" description="Low complexity" evidence="1">
    <location>
        <begin position="125"/>
        <end position="149"/>
    </location>
</feature>
<evidence type="ECO:0000313" key="2">
    <source>
        <dbReference type="Proteomes" id="UP000000715"/>
    </source>
</evidence>